<keyword evidence="1" id="KW-0547">Nucleotide-binding</keyword>
<dbReference type="Gene3D" id="3.10.330.10">
    <property type="match status" value="1"/>
</dbReference>
<dbReference type="EMBL" id="KV417602">
    <property type="protein sequence ID" value="KZP15608.1"/>
    <property type="molecule type" value="Genomic_DNA"/>
</dbReference>
<dbReference type="GO" id="GO:0007031">
    <property type="term" value="P:peroxisome organization"/>
    <property type="evidence" value="ECO:0007669"/>
    <property type="project" value="InterPro"/>
</dbReference>
<gene>
    <name evidence="4" type="ORF">FIBSPDRAFT_749817</name>
</gene>
<dbReference type="InterPro" id="IPR015342">
    <property type="entry name" value="PEX1-N_C-lobe"/>
</dbReference>
<name>A0A166EC02_9AGAM</name>
<feature type="domain" description="Peroxisomal ATPase PEX1 N-terminal C-lobe" evidence="3">
    <location>
        <begin position="7"/>
        <end position="53"/>
    </location>
</feature>
<keyword evidence="2" id="KW-0067">ATP-binding</keyword>
<protein>
    <recommendedName>
        <fullName evidence="3">Peroxisomal ATPase PEX1 N-terminal C-lobe domain-containing protein</fullName>
    </recommendedName>
</protein>
<sequence length="55" mass="5949">DLPLVKSVGAEPVSANDWEIIVHACHIEDTFLGQVRVAKIGQEIDVGVLGPTRVR</sequence>
<evidence type="ECO:0000256" key="2">
    <source>
        <dbReference type="ARBA" id="ARBA00022840"/>
    </source>
</evidence>
<dbReference type="InterPro" id="IPR029067">
    <property type="entry name" value="CDC48_domain_2-like_sf"/>
</dbReference>
<dbReference type="Pfam" id="PF09262">
    <property type="entry name" value="PEX-1N"/>
    <property type="match status" value="1"/>
</dbReference>
<accession>A0A166EC02</accession>
<evidence type="ECO:0000256" key="1">
    <source>
        <dbReference type="ARBA" id="ARBA00022741"/>
    </source>
</evidence>
<keyword evidence="5" id="KW-1185">Reference proteome</keyword>
<dbReference type="AlphaFoldDB" id="A0A166EC02"/>
<dbReference type="GO" id="GO:0005777">
    <property type="term" value="C:peroxisome"/>
    <property type="evidence" value="ECO:0007669"/>
    <property type="project" value="InterPro"/>
</dbReference>
<reference evidence="4 5" key="1">
    <citation type="journal article" date="2016" name="Mol. Biol. Evol.">
        <title>Comparative Genomics of Early-Diverging Mushroom-Forming Fungi Provides Insights into the Origins of Lignocellulose Decay Capabilities.</title>
        <authorList>
            <person name="Nagy L.G."/>
            <person name="Riley R."/>
            <person name="Tritt A."/>
            <person name="Adam C."/>
            <person name="Daum C."/>
            <person name="Floudas D."/>
            <person name="Sun H."/>
            <person name="Yadav J.S."/>
            <person name="Pangilinan J."/>
            <person name="Larsson K.H."/>
            <person name="Matsuura K."/>
            <person name="Barry K."/>
            <person name="Labutti K."/>
            <person name="Kuo R."/>
            <person name="Ohm R.A."/>
            <person name="Bhattacharya S.S."/>
            <person name="Shirouzu T."/>
            <person name="Yoshinaga Y."/>
            <person name="Martin F.M."/>
            <person name="Grigoriev I.V."/>
            <person name="Hibbett D.S."/>
        </authorList>
    </citation>
    <scope>NUCLEOTIDE SEQUENCE [LARGE SCALE GENOMIC DNA]</scope>
    <source>
        <strain evidence="4 5">CBS 109695</strain>
    </source>
</reference>
<dbReference type="GO" id="GO:0005524">
    <property type="term" value="F:ATP binding"/>
    <property type="evidence" value="ECO:0007669"/>
    <property type="project" value="UniProtKB-KW"/>
</dbReference>
<dbReference type="SUPFAM" id="SSF54585">
    <property type="entry name" value="Cdc48 domain 2-like"/>
    <property type="match status" value="1"/>
</dbReference>
<evidence type="ECO:0000313" key="5">
    <source>
        <dbReference type="Proteomes" id="UP000076532"/>
    </source>
</evidence>
<dbReference type="STRING" id="436010.A0A166EC02"/>
<dbReference type="Proteomes" id="UP000076532">
    <property type="component" value="Unassembled WGS sequence"/>
</dbReference>
<proteinExistence type="predicted"/>
<feature type="non-terminal residue" evidence="4">
    <location>
        <position position="1"/>
    </location>
</feature>
<evidence type="ECO:0000313" key="4">
    <source>
        <dbReference type="EMBL" id="KZP15608.1"/>
    </source>
</evidence>
<evidence type="ECO:0000259" key="3">
    <source>
        <dbReference type="Pfam" id="PF09262"/>
    </source>
</evidence>
<organism evidence="4 5">
    <name type="scientific">Athelia psychrophila</name>
    <dbReference type="NCBI Taxonomy" id="1759441"/>
    <lineage>
        <taxon>Eukaryota</taxon>
        <taxon>Fungi</taxon>
        <taxon>Dikarya</taxon>
        <taxon>Basidiomycota</taxon>
        <taxon>Agaricomycotina</taxon>
        <taxon>Agaricomycetes</taxon>
        <taxon>Agaricomycetidae</taxon>
        <taxon>Atheliales</taxon>
        <taxon>Atheliaceae</taxon>
        <taxon>Athelia</taxon>
    </lineage>
</organism>
<dbReference type="OrthoDB" id="2187at2759"/>